<evidence type="ECO:0000256" key="3">
    <source>
        <dbReference type="RuleBase" id="RU000363"/>
    </source>
</evidence>
<gene>
    <name evidence="4" type="ORF">EGI31_20835</name>
</gene>
<evidence type="ECO:0000313" key="5">
    <source>
        <dbReference type="Proteomes" id="UP001204144"/>
    </source>
</evidence>
<dbReference type="GO" id="GO:0016491">
    <property type="term" value="F:oxidoreductase activity"/>
    <property type="evidence" value="ECO:0007669"/>
    <property type="project" value="UniProtKB-KW"/>
</dbReference>
<organism evidence="4 5">
    <name type="scientific">Lacihabitans soyangensis</name>
    <dbReference type="NCBI Taxonomy" id="869394"/>
    <lineage>
        <taxon>Bacteria</taxon>
        <taxon>Pseudomonadati</taxon>
        <taxon>Bacteroidota</taxon>
        <taxon>Cytophagia</taxon>
        <taxon>Cytophagales</taxon>
        <taxon>Leadbetterellaceae</taxon>
        <taxon>Lacihabitans</taxon>
    </lineage>
</organism>
<dbReference type="CDD" id="cd05233">
    <property type="entry name" value="SDR_c"/>
    <property type="match status" value="1"/>
</dbReference>
<dbReference type="RefSeq" id="WP_255039081.1">
    <property type="nucleotide sequence ID" value="NZ_RJUF01000183.1"/>
</dbReference>
<dbReference type="AlphaFoldDB" id="A0AAE3H5Q4"/>
<protein>
    <submittedName>
        <fullName evidence="4">SDR family NAD(P)-dependent oxidoreductase</fullName>
    </submittedName>
</protein>
<dbReference type="Proteomes" id="UP001204144">
    <property type="component" value="Unassembled WGS sequence"/>
</dbReference>
<dbReference type="PANTHER" id="PTHR42901:SF1">
    <property type="entry name" value="ALCOHOL DEHYDROGENASE"/>
    <property type="match status" value="1"/>
</dbReference>
<dbReference type="SUPFAM" id="SSF51735">
    <property type="entry name" value="NAD(P)-binding Rossmann-fold domains"/>
    <property type="match status" value="1"/>
</dbReference>
<dbReference type="PANTHER" id="PTHR42901">
    <property type="entry name" value="ALCOHOL DEHYDROGENASE"/>
    <property type="match status" value="1"/>
</dbReference>
<name>A0AAE3H5Q4_9BACT</name>
<evidence type="ECO:0000256" key="2">
    <source>
        <dbReference type="ARBA" id="ARBA00023002"/>
    </source>
</evidence>
<dbReference type="InterPro" id="IPR036291">
    <property type="entry name" value="NAD(P)-bd_dom_sf"/>
</dbReference>
<sequence length="234" mass="25692">MKKLAVVSGASKGIGRAVVEKFAAEGFEVAVCSRSMTNLEALKNELESTYSTKIHVFVADVSKKEQIQNFGKFILDLQTPIHVMVNNAGLFLPGKILQEAEDTLEKLINTNVYSAYYLSRILVPEMETLESAHVFNICSIASLMAYPQSGSYSISKFALLGFSKSLRQELLETTVKVTSIMPGATLTDSWAGVDLPAERFMEAKDVADIIWASYNLSKSAVVEEIVLRPLKGDI</sequence>
<proteinExistence type="inferred from homology"/>
<accession>A0AAE3H5Q4</accession>
<dbReference type="EMBL" id="RJUF01000183">
    <property type="protein sequence ID" value="MCP9765388.1"/>
    <property type="molecule type" value="Genomic_DNA"/>
</dbReference>
<dbReference type="InterPro" id="IPR002347">
    <property type="entry name" value="SDR_fam"/>
</dbReference>
<dbReference type="Gene3D" id="3.40.50.720">
    <property type="entry name" value="NAD(P)-binding Rossmann-like Domain"/>
    <property type="match status" value="1"/>
</dbReference>
<dbReference type="Pfam" id="PF00106">
    <property type="entry name" value="adh_short"/>
    <property type="match status" value="1"/>
</dbReference>
<dbReference type="PRINTS" id="PR00080">
    <property type="entry name" value="SDRFAMILY"/>
</dbReference>
<comment type="similarity">
    <text evidence="1 3">Belongs to the short-chain dehydrogenases/reductases (SDR) family.</text>
</comment>
<reference evidence="4 5" key="1">
    <citation type="submission" date="2018-11" db="EMBL/GenBank/DDBJ databases">
        <title>Novel bacteria species description.</title>
        <authorList>
            <person name="Han J.-H."/>
        </authorList>
    </citation>
    <scope>NUCLEOTIDE SEQUENCE [LARGE SCALE GENOMIC DNA]</scope>
    <source>
        <strain evidence="4 5">KCTC23259</strain>
    </source>
</reference>
<evidence type="ECO:0000256" key="1">
    <source>
        <dbReference type="ARBA" id="ARBA00006484"/>
    </source>
</evidence>
<comment type="caution">
    <text evidence="4">The sequence shown here is derived from an EMBL/GenBank/DDBJ whole genome shotgun (WGS) entry which is preliminary data.</text>
</comment>
<dbReference type="InterPro" id="IPR020904">
    <property type="entry name" value="Sc_DH/Rdtase_CS"/>
</dbReference>
<evidence type="ECO:0000313" key="4">
    <source>
        <dbReference type="EMBL" id="MCP9765388.1"/>
    </source>
</evidence>
<dbReference type="PROSITE" id="PS00061">
    <property type="entry name" value="ADH_SHORT"/>
    <property type="match status" value="1"/>
</dbReference>
<dbReference type="PRINTS" id="PR00081">
    <property type="entry name" value="GDHRDH"/>
</dbReference>
<keyword evidence="2" id="KW-0560">Oxidoreductase</keyword>
<keyword evidence="5" id="KW-1185">Reference proteome</keyword>